<evidence type="ECO:0000313" key="15">
    <source>
        <dbReference type="WBParaSite" id="EVEC_0000789801-mRNA-1"/>
    </source>
</evidence>
<dbReference type="WBParaSite" id="EVEC_0000789801-mRNA-1">
    <property type="protein sequence ID" value="EVEC_0000789801-mRNA-1"/>
    <property type="gene ID" value="EVEC_0000789801"/>
</dbReference>
<evidence type="ECO:0000256" key="3">
    <source>
        <dbReference type="ARBA" id="ARBA00022692"/>
    </source>
</evidence>
<dbReference type="InterPro" id="IPR006153">
    <property type="entry name" value="Cation/H_exchanger_TM"/>
</dbReference>
<dbReference type="GO" id="GO:0015385">
    <property type="term" value="F:sodium:proton antiporter activity"/>
    <property type="evidence" value="ECO:0007669"/>
    <property type="project" value="InterPro"/>
</dbReference>
<evidence type="ECO:0000256" key="11">
    <source>
        <dbReference type="SAM" id="SignalP"/>
    </source>
</evidence>
<evidence type="ECO:0000259" key="12">
    <source>
        <dbReference type="Pfam" id="PF00999"/>
    </source>
</evidence>
<evidence type="ECO:0000313" key="13">
    <source>
        <dbReference type="EMBL" id="VDD92631.1"/>
    </source>
</evidence>
<feature type="transmembrane region" description="Helical" evidence="10">
    <location>
        <begin position="138"/>
        <end position="160"/>
    </location>
</feature>
<gene>
    <name evidence="13" type="ORF">EVEC_LOCUS7382</name>
</gene>
<dbReference type="PANTHER" id="PTHR10110:SF92">
    <property type="entry name" value="NA(+)_H(+) EXCHANGER PROTEIN 2-RELATED"/>
    <property type="match status" value="1"/>
</dbReference>
<dbReference type="GO" id="GO:0098719">
    <property type="term" value="P:sodium ion import across plasma membrane"/>
    <property type="evidence" value="ECO:0007669"/>
    <property type="project" value="TreeGrafter"/>
</dbReference>
<feature type="transmembrane region" description="Helical" evidence="10">
    <location>
        <begin position="243"/>
        <end position="268"/>
    </location>
</feature>
<evidence type="ECO:0000256" key="8">
    <source>
        <dbReference type="ARBA" id="ARBA00023201"/>
    </source>
</evidence>
<feature type="signal peptide" evidence="11">
    <location>
        <begin position="1"/>
        <end position="25"/>
    </location>
</feature>
<evidence type="ECO:0000256" key="9">
    <source>
        <dbReference type="RuleBase" id="RU003722"/>
    </source>
</evidence>
<dbReference type="PANTHER" id="PTHR10110">
    <property type="entry name" value="SODIUM/HYDROGEN EXCHANGER"/>
    <property type="match status" value="1"/>
</dbReference>
<comment type="subcellular location">
    <subcellularLocation>
        <location evidence="1">Membrane</location>
        <topology evidence="1">Multi-pass membrane protein</topology>
    </subcellularLocation>
</comment>
<accession>A0A0N4VBJ0</accession>
<dbReference type="GO" id="GO:0015386">
    <property type="term" value="F:potassium:proton antiporter activity"/>
    <property type="evidence" value="ECO:0007669"/>
    <property type="project" value="TreeGrafter"/>
</dbReference>
<dbReference type="InterPro" id="IPR004709">
    <property type="entry name" value="NaH_exchanger"/>
</dbReference>
<dbReference type="Proteomes" id="UP000274131">
    <property type="component" value="Unassembled WGS sequence"/>
</dbReference>
<evidence type="ECO:0000256" key="6">
    <source>
        <dbReference type="ARBA" id="ARBA00023065"/>
    </source>
</evidence>
<keyword evidence="14" id="KW-1185">Reference proteome</keyword>
<dbReference type="GO" id="GO:0005886">
    <property type="term" value="C:plasma membrane"/>
    <property type="evidence" value="ECO:0007669"/>
    <property type="project" value="TreeGrafter"/>
</dbReference>
<dbReference type="NCBIfam" id="TIGR00840">
    <property type="entry name" value="b_cpa1"/>
    <property type="match status" value="1"/>
</dbReference>
<feature type="transmembrane region" description="Helical" evidence="10">
    <location>
        <begin position="399"/>
        <end position="418"/>
    </location>
</feature>
<dbReference type="Pfam" id="PF00999">
    <property type="entry name" value="Na_H_Exchanger"/>
    <property type="match status" value="1"/>
</dbReference>
<feature type="transmembrane region" description="Helical" evidence="10">
    <location>
        <begin position="280"/>
        <end position="296"/>
    </location>
</feature>
<dbReference type="Gene3D" id="6.10.140.1330">
    <property type="match status" value="1"/>
</dbReference>
<reference evidence="13 14" key="2">
    <citation type="submission" date="2018-10" db="EMBL/GenBank/DDBJ databases">
        <authorList>
            <consortium name="Pathogen Informatics"/>
        </authorList>
    </citation>
    <scope>NUCLEOTIDE SEQUENCE [LARGE SCALE GENOMIC DNA]</scope>
</reference>
<keyword evidence="9" id="KW-0050">Antiport</keyword>
<feature type="transmembrane region" description="Helical" evidence="10">
    <location>
        <begin position="430"/>
        <end position="459"/>
    </location>
</feature>
<evidence type="ECO:0000256" key="7">
    <source>
        <dbReference type="ARBA" id="ARBA00023136"/>
    </source>
</evidence>
<feature type="chain" id="PRO_5043122798" description="Sodium/hydrogen exchanger" evidence="11">
    <location>
        <begin position="26"/>
        <end position="577"/>
    </location>
</feature>
<dbReference type="EMBL" id="UXUI01008898">
    <property type="protein sequence ID" value="VDD92631.1"/>
    <property type="molecule type" value="Genomic_DNA"/>
</dbReference>
<keyword evidence="5" id="KW-0915">Sodium</keyword>
<feature type="transmembrane region" description="Helical" evidence="10">
    <location>
        <begin position="172"/>
        <end position="194"/>
    </location>
</feature>
<keyword evidence="3 9" id="KW-0812">Transmembrane</keyword>
<keyword evidence="11" id="KW-0732">Signal</keyword>
<keyword evidence="8 9" id="KW-0739">Sodium transport</keyword>
<name>A0A0N4VBJ0_ENTVE</name>
<organism evidence="15">
    <name type="scientific">Enterobius vermicularis</name>
    <name type="common">Human pinworm</name>
    <dbReference type="NCBI Taxonomy" id="51028"/>
    <lineage>
        <taxon>Eukaryota</taxon>
        <taxon>Metazoa</taxon>
        <taxon>Ecdysozoa</taxon>
        <taxon>Nematoda</taxon>
        <taxon>Chromadorea</taxon>
        <taxon>Rhabditida</taxon>
        <taxon>Spirurina</taxon>
        <taxon>Oxyuridomorpha</taxon>
        <taxon>Oxyuroidea</taxon>
        <taxon>Oxyuridae</taxon>
        <taxon>Enterobius</taxon>
    </lineage>
</organism>
<keyword evidence="4 10" id="KW-1133">Transmembrane helix</keyword>
<evidence type="ECO:0000256" key="4">
    <source>
        <dbReference type="ARBA" id="ARBA00022989"/>
    </source>
</evidence>
<feature type="transmembrane region" description="Helical" evidence="10">
    <location>
        <begin position="81"/>
        <end position="98"/>
    </location>
</feature>
<evidence type="ECO:0000256" key="2">
    <source>
        <dbReference type="ARBA" id="ARBA00022448"/>
    </source>
</evidence>
<feature type="transmembrane region" description="Helical" evidence="10">
    <location>
        <begin position="331"/>
        <end position="352"/>
    </location>
</feature>
<dbReference type="InterPro" id="IPR018422">
    <property type="entry name" value="Cation/H_exchanger_CPA1"/>
</dbReference>
<dbReference type="PRINTS" id="PR01084">
    <property type="entry name" value="NAHEXCHNGR"/>
</dbReference>
<feature type="transmembrane region" description="Helical" evidence="10">
    <location>
        <begin position="46"/>
        <end position="69"/>
    </location>
</feature>
<sequence length="577" mass="65202">MFLKNISINVVAICFLILYTRNVCGEKEENEIPERYSIATFSWDEVNLPLIIAVWLLVAAVAKIVFHIWPKVSEIFPDSSLLIMVGLGVGIVLNLIGVDRHKFSLGSEIFFIYLLPPLVFDAGYFMPARQFFDNLGSILTLAIIGTLWNFIAVGISLWAIGKTGIFGMDMSLLHYLLFASLIVDVDPVAVIVIFEEMQVNVDLYIAVFGESLLNDGVSVVIYKTMLAFTEMTDNGQTLIARDYIYGCLSFFVVSFGGLAIGLIFAFIASYVTKYTGNVKILNPVFVIVLPFCAYLVSEMFGLSAIIGAVFCGAAMRPYVQENIPEKAYSAINYFVKVLSSSSETVIFIFLGLSTVSSDHQWNSAFIVTTVTLCILIRTLGVVVLCYFLNKRRLNQYSRVDQFIIAYGGLRGAIAYGLVVALPDTLPCKKMFVTCCIIVIYWTVFLQGLTIRPIASFLEVERKKVYRKKMIDYIYENLIDHTMGGMEDIAGIRGHASLRIAFEKFNKRYLKPLLIKRKKRETMGHSKLIRAYENLRATDTRDLLRRPEDMMQNTLFVQLLTARLVRLNWLFVKKHLEL</sequence>
<evidence type="ECO:0000256" key="1">
    <source>
        <dbReference type="ARBA" id="ARBA00004141"/>
    </source>
</evidence>
<evidence type="ECO:0000256" key="10">
    <source>
        <dbReference type="SAM" id="Phobius"/>
    </source>
</evidence>
<keyword evidence="7 10" id="KW-0472">Membrane</keyword>
<evidence type="ECO:0000256" key="5">
    <source>
        <dbReference type="ARBA" id="ARBA00023053"/>
    </source>
</evidence>
<dbReference type="GO" id="GO:0051453">
    <property type="term" value="P:regulation of intracellular pH"/>
    <property type="evidence" value="ECO:0007669"/>
    <property type="project" value="TreeGrafter"/>
</dbReference>
<keyword evidence="6 9" id="KW-0406">Ion transport</keyword>
<dbReference type="STRING" id="51028.A0A0N4VBJ0"/>
<reference evidence="15" key="1">
    <citation type="submission" date="2017-02" db="UniProtKB">
        <authorList>
            <consortium name="WormBaseParasite"/>
        </authorList>
    </citation>
    <scope>IDENTIFICATION</scope>
</reference>
<dbReference type="AlphaFoldDB" id="A0A0N4VBJ0"/>
<feature type="transmembrane region" description="Helical" evidence="10">
    <location>
        <begin position="364"/>
        <end position="387"/>
    </location>
</feature>
<keyword evidence="2 9" id="KW-0813">Transport</keyword>
<dbReference type="OrthoDB" id="196264at2759"/>
<feature type="transmembrane region" description="Helical" evidence="10">
    <location>
        <begin position="110"/>
        <end position="126"/>
    </location>
</feature>
<protein>
    <recommendedName>
        <fullName evidence="9">Sodium/hydrogen exchanger</fullName>
    </recommendedName>
</protein>
<evidence type="ECO:0000313" key="14">
    <source>
        <dbReference type="Proteomes" id="UP000274131"/>
    </source>
</evidence>
<proteinExistence type="inferred from homology"/>
<feature type="domain" description="Cation/H+ exchanger transmembrane" evidence="12">
    <location>
        <begin position="57"/>
        <end position="454"/>
    </location>
</feature>
<comment type="similarity">
    <text evidence="9">Belongs to the monovalent cation:proton antiporter 1 (CPA1) transporter (TC 2.A.36) family.</text>
</comment>